<evidence type="ECO:0000256" key="4">
    <source>
        <dbReference type="ARBA" id="ARBA00022692"/>
    </source>
</evidence>
<feature type="domain" description="ABC transmembrane type-1" evidence="8">
    <location>
        <begin position="1"/>
        <end position="96"/>
    </location>
</feature>
<dbReference type="Gene3D" id="1.10.3720.10">
    <property type="entry name" value="MetI-like"/>
    <property type="match status" value="1"/>
</dbReference>
<comment type="similarity">
    <text evidence="7">Belongs to the binding-protein-dependent transport system permease family.</text>
</comment>
<name>A0ABS7CI53_9BACL</name>
<evidence type="ECO:0000256" key="1">
    <source>
        <dbReference type="ARBA" id="ARBA00004651"/>
    </source>
</evidence>
<comment type="caution">
    <text evidence="9">The sequence shown here is derived from an EMBL/GenBank/DDBJ whole genome shotgun (WGS) entry which is preliminary data.</text>
</comment>
<feature type="non-terminal residue" evidence="9">
    <location>
        <position position="1"/>
    </location>
</feature>
<feature type="transmembrane region" description="Helical" evidence="7">
    <location>
        <begin position="76"/>
        <end position="98"/>
    </location>
</feature>
<dbReference type="PANTHER" id="PTHR30193:SF1">
    <property type="entry name" value="ABC TRANSPORTER PERMEASE PROTEIN YESP-RELATED"/>
    <property type="match status" value="1"/>
</dbReference>
<dbReference type="PANTHER" id="PTHR30193">
    <property type="entry name" value="ABC TRANSPORTER PERMEASE PROTEIN"/>
    <property type="match status" value="1"/>
</dbReference>
<sequence length="112" mass="12347">EAASVDGASRFRQFASITTPLLTPVIFFNLVIELIKSIQAFTSAFIVSGGTGGPVNSTLFYTMLLYKKGFTFFEMGYASAMAWVLVIVLGAMTAFVFFTSKYWVYYEDGGRS</sequence>
<evidence type="ECO:0000313" key="10">
    <source>
        <dbReference type="Proteomes" id="UP001519887"/>
    </source>
</evidence>
<evidence type="ECO:0000256" key="5">
    <source>
        <dbReference type="ARBA" id="ARBA00022989"/>
    </source>
</evidence>
<dbReference type="InterPro" id="IPR051393">
    <property type="entry name" value="ABC_transporter_permease"/>
</dbReference>
<dbReference type="EMBL" id="JAHZIK010002339">
    <property type="protein sequence ID" value="MBW7460611.1"/>
    <property type="molecule type" value="Genomic_DNA"/>
</dbReference>
<comment type="subcellular location">
    <subcellularLocation>
        <location evidence="1 7">Cell membrane</location>
        <topology evidence="1 7">Multi-pass membrane protein</topology>
    </subcellularLocation>
</comment>
<evidence type="ECO:0000256" key="6">
    <source>
        <dbReference type="ARBA" id="ARBA00023136"/>
    </source>
</evidence>
<evidence type="ECO:0000313" key="9">
    <source>
        <dbReference type="EMBL" id="MBW7460611.1"/>
    </source>
</evidence>
<reference evidence="9 10" key="1">
    <citation type="submission" date="2021-07" db="EMBL/GenBank/DDBJ databases">
        <title>Paenibacillus radiodurans sp. nov., isolated from the southeastern edge of Tengger Desert.</title>
        <authorList>
            <person name="Zhang G."/>
        </authorList>
    </citation>
    <scope>NUCLEOTIDE SEQUENCE [LARGE SCALE GENOMIC DNA]</scope>
    <source>
        <strain evidence="9 10">CCM 7311</strain>
    </source>
</reference>
<feature type="transmembrane region" description="Helical" evidence="7">
    <location>
        <begin position="44"/>
        <end position="64"/>
    </location>
</feature>
<evidence type="ECO:0000256" key="7">
    <source>
        <dbReference type="RuleBase" id="RU363032"/>
    </source>
</evidence>
<keyword evidence="6 7" id="KW-0472">Membrane</keyword>
<dbReference type="Pfam" id="PF00528">
    <property type="entry name" value="BPD_transp_1"/>
    <property type="match status" value="1"/>
</dbReference>
<accession>A0ABS7CI53</accession>
<feature type="transmembrane region" description="Helical" evidence="7">
    <location>
        <begin position="14"/>
        <end position="32"/>
    </location>
</feature>
<protein>
    <submittedName>
        <fullName evidence="9">ABC transporter permease subunit</fullName>
    </submittedName>
</protein>
<organism evidence="9 10">
    <name type="scientific">Paenibacillus sepulcri</name>
    <dbReference type="NCBI Taxonomy" id="359917"/>
    <lineage>
        <taxon>Bacteria</taxon>
        <taxon>Bacillati</taxon>
        <taxon>Bacillota</taxon>
        <taxon>Bacilli</taxon>
        <taxon>Bacillales</taxon>
        <taxon>Paenibacillaceae</taxon>
        <taxon>Paenibacillus</taxon>
    </lineage>
</organism>
<evidence type="ECO:0000259" key="8">
    <source>
        <dbReference type="PROSITE" id="PS50928"/>
    </source>
</evidence>
<dbReference type="PROSITE" id="PS50928">
    <property type="entry name" value="ABC_TM1"/>
    <property type="match status" value="1"/>
</dbReference>
<proteinExistence type="inferred from homology"/>
<keyword evidence="10" id="KW-1185">Reference proteome</keyword>
<gene>
    <name evidence="9" type="ORF">K0U00_41760</name>
</gene>
<keyword evidence="2 7" id="KW-0813">Transport</keyword>
<keyword evidence="5 7" id="KW-1133">Transmembrane helix</keyword>
<keyword evidence="4 7" id="KW-0812">Transmembrane</keyword>
<dbReference type="Proteomes" id="UP001519887">
    <property type="component" value="Unassembled WGS sequence"/>
</dbReference>
<evidence type="ECO:0000256" key="3">
    <source>
        <dbReference type="ARBA" id="ARBA00022475"/>
    </source>
</evidence>
<evidence type="ECO:0000256" key="2">
    <source>
        <dbReference type="ARBA" id="ARBA00022448"/>
    </source>
</evidence>
<keyword evidence="3" id="KW-1003">Cell membrane</keyword>
<dbReference type="InterPro" id="IPR000515">
    <property type="entry name" value="MetI-like"/>
</dbReference>
<dbReference type="InterPro" id="IPR035906">
    <property type="entry name" value="MetI-like_sf"/>
</dbReference>
<dbReference type="SUPFAM" id="SSF161098">
    <property type="entry name" value="MetI-like"/>
    <property type="match status" value="1"/>
</dbReference>